<evidence type="ECO:0000313" key="2">
    <source>
        <dbReference type="EMBL" id="GAA4755563.1"/>
    </source>
</evidence>
<feature type="transmembrane region" description="Helical" evidence="1">
    <location>
        <begin position="12"/>
        <end position="36"/>
    </location>
</feature>
<reference evidence="3" key="1">
    <citation type="journal article" date="2019" name="Int. J. Syst. Evol. Microbiol.">
        <title>The Global Catalogue of Microorganisms (GCM) 10K type strain sequencing project: providing services to taxonomists for standard genome sequencing and annotation.</title>
        <authorList>
            <consortium name="The Broad Institute Genomics Platform"/>
            <consortium name="The Broad Institute Genome Sequencing Center for Infectious Disease"/>
            <person name="Wu L."/>
            <person name="Ma J."/>
        </authorList>
    </citation>
    <scope>NUCLEOTIDE SEQUENCE [LARGE SCALE GENOMIC DNA]</scope>
    <source>
        <strain evidence="3">JCM 19015</strain>
    </source>
</reference>
<evidence type="ECO:0000256" key="1">
    <source>
        <dbReference type="SAM" id="Phobius"/>
    </source>
</evidence>
<keyword evidence="1" id="KW-0812">Transmembrane</keyword>
<keyword evidence="1" id="KW-1133">Transmembrane helix</keyword>
<dbReference type="RefSeq" id="WP_345482249.1">
    <property type="nucleotide sequence ID" value="NZ_BAABLP010000009.1"/>
</dbReference>
<accession>A0ABP8ZFI3</accession>
<gene>
    <name evidence="2" type="ORF">GCM10025783_30940</name>
</gene>
<dbReference type="Proteomes" id="UP001500121">
    <property type="component" value="Unassembled WGS sequence"/>
</dbReference>
<comment type="caution">
    <text evidence="2">The sequence shown here is derived from an EMBL/GenBank/DDBJ whole genome shotgun (WGS) entry which is preliminary data.</text>
</comment>
<protein>
    <submittedName>
        <fullName evidence="2">Uncharacterized protein</fullName>
    </submittedName>
</protein>
<keyword evidence="3" id="KW-1185">Reference proteome</keyword>
<keyword evidence="1" id="KW-0472">Membrane</keyword>
<name>A0ABP8ZFI3_9MICO</name>
<evidence type="ECO:0000313" key="3">
    <source>
        <dbReference type="Proteomes" id="UP001500121"/>
    </source>
</evidence>
<sequence length="73" mass="8456">MDGRRRRRSIETYDLGLGFFGFFAVAFFAVSLFLQISGRDPIWASLSALFSFAVLGAIWLFKRRFVQRSRDDV</sequence>
<feature type="transmembrane region" description="Helical" evidence="1">
    <location>
        <begin position="42"/>
        <end position="61"/>
    </location>
</feature>
<organism evidence="2 3">
    <name type="scientific">Amnibacterium soli</name>
    <dbReference type="NCBI Taxonomy" id="1282736"/>
    <lineage>
        <taxon>Bacteria</taxon>
        <taxon>Bacillati</taxon>
        <taxon>Actinomycetota</taxon>
        <taxon>Actinomycetes</taxon>
        <taxon>Micrococcales</taxon>
        <taxon>Microbacteriaceae</taxon>
        <taxon>Amnibacterium</taxon>
    </lineage>
</organism>
<dbReference type="EMBL" id="BAABLP010000009">
    <property type="protein sequence ID" value="GAA4755563.1"/>
    <property type="molecule type" value="Genomic_DNA"/>
</dbReference>
<proteinExistence type="predicted"/>